<dbReference type="GO" id="GO:0090110">
    <property type="term" value="P:COPII-coated vesicle cargo loading"/>
    <property type="evidence" value="ECO:0007669"/>
    <property type="project" value="TreeGrafter"/>
</dbReference>
<dbReference type="InterPro" id="IPR036322">
    <property type="entry name" value="WD40_repeat_dom_sf"/>
</dbReference>
<keyword evidence="6" id="KW-0256">Endoplasmic reticulum</keyword>
<evidence type="ECO:0000256" key="4">
    <source>
        <dbReference type="ARBA" id="ARBA00022574"/>
    </source>
</evidence>
<evidence type="ECO:0000313" key="13">
    <source>
        <dbReference type="Proteomes" id="UP000472277"/>
    </source>
</evidence>
<dbReference type="GO" id="GO:0070971">
    <property type="term" value="C:endoplasmic reticulum exit site"/>
    <property type="evidence" value="ECO:0007669"/>
    <property type="project" value="TreeGrafter"/>
</dbReference>
<dbReference type="InterPro" id="IPR019775">
    <property type="entry name" value="WD40_repeat_CS"/>
</dbReference>
<gene>
    <name evidence="12" type="primary">SEC31B</name>
    <name evidence="12" type="synonym">sec31b</name>
</gene>
<sequence length="1026" mass="110736">MRLKEIQRTAHPAWSPAPHHPICLALGTSAQQLDASFNTTAALEIFQVDFADPSLDMKLKGSLPTSNRLHSLVWVNFGAGEDGLGGRLIGGSDNGMVTVYSPEAIVTSGAEAIIGQSDKHTGPVRALDFNPFQSNLLASGANDSEIYIWDLNNFSNPMTPGTKSQPPEDISVVSWNRQVQHILASANPSGKAVVWDLRKNEPIIKISDHSNRMHCSGMLWHPEVATQLVLASEDDRMPVIQMWDLPFGTLCHTLNPALLSAASFDGWISVYSVMGGSLEAQQQSRADQISSSFDTMDPFGTGQVLPPLQVPQPTPQTTLVAPLKKPPKWVRRPVGASFAFGGKLITFESPKAPVQSPQAVPVPRQVFVSQVTTETELLQRSRELQAALQSGSLSDYCQAKIHKAPTDSEQDIWRFLLVNFEDEARVKFLRLLGFSKEDLERKISTCLGKNLQPNGHGVDANDLAEKIQLLSTQVSPGTYQIPAQPQDKEKISFQIPVSAGTLLYTSVVADADGLISQALLVGNFEGAVDLCLNDGRYAEAILLAISGGQELLQKTQQTYLDKQRNSISMLISSVVTQNWGDIVQSCDLDNWKEALAALLTYAHPKEFAHLCETLGSRLEGERTEKRCLQACLCYICSGNIEKLVECWALQRDCSSPLVLEDLVEKMMVLRKSVERLRNSEVAVQSPILADKLTHYAGLLASQGSLATALSYLPDTSDQVNTTSTTLQIPYQLGNPFQPQQQPMSAGLGGPGLSAFPPGPTMPGSSLSGPPLPPFSAPGSLATMPSPGLPPSGFTPTSLPSGPMPPSYQQPGAPVGMYPPGGSHLHSQGPPAGPPSGPYSPLGPGYPQGGPGAPAVKSFSAPSVAPPPTGTDHDAIDVLRPKCHPMPDILLIGRQISKSCVSLQLLQALPAERVEQREIPAEHMVLKQTFDSLVQRCQLAAQDPQTKRKLDDASKRLGYLYDKLREQTLSNNILGGLHEISRCVAGKNYQRGLEVHTAVVTSSNFSEIQAFMPILKVVMTIANKLGV</sequence>
<evidence type="ECO:0000256" key="9">
    <source>
        <dbReference type="PROSITE-ProRule" id="PRU00221"/>
    </source>
</evidence>
<evidence type="ECO:0000256" key="6">
    <source>
        <dbReference type="ARBA" id="ARBA00022824"/>
    </source>
</evidence>
<evidence type="ECO:0000259" key="11">
    <source>
        <dbReference type="Pfam" id="PF12931"/>
    </source>
</evidence>
<name>A0A673YHQ3_SALTR</name>
<reference evidence="12" key="2">
    <citation type="submission" date="2025-09" db="UniProtKB">
        <authorList>
            <consortium name="Ensembl"/>
        </authorList>
    </citation>
    <scope>IDENTIFICATION</scope>
</reference>
<dbReference type="Gene3D" id="1.25.40.1030">
    <property type="match status" value="1"/>
</dbReference>
<keyword evidence="4 9" id="KW-0853">WD repeat</keyword>
<dbReference type="InterPro" id="IPR001680">
    <property type="entry name" value="WD40_rpt"/>
</dbReference>
<dbReference type="GO" id="GO:0015031">
    <property type="term" value="P:protein transport"/>
    <property type="evidence" value="ECO:0007669"/>
    <property type="project" value="UniProtKB-KW"/>
</dbReference>
<dbReference type="SUPFAM" id="SSF50978">
    <property type="entry name" value="WD40 repeat-like"/>
    <property type="match status" value="1"/>
</dbReference>
<evidence type="ECO:0000256" key="1">
    <source>
        <dbReference type="ARBA" id="ARBA00004240"/>
    </source>
</evidence>
<evidence type="ECO:0000256" key="5">
    <source>
        <dbReference type="ARBA" id="ARBA00022737"/>
    </source>
</evidence>
<feature type="repeat" description="WD" evidence="9">
    <location>
        <begin position="117"/>
        <end position="159"/>
    </location>
</feature>
<dbReference type="InterPro" id="IPR040251">
    <property type="entry name" value="SEC31-like"/>
</dbReference>
<evidence type="ECO:0000256" key="2">
    <source>
        <dbReference type="ARBA" id="ARBA00009358"/>
    </source>
</evidence>
<keyword evidence="5" id="KW-0677">Repeat</keyword>
<dbReference type="GO" id="GO:0005198">
    <property type="term" value="F:structural molecule activity"/>
    <property type="evidence" value="ECO:0007669"/>
    <property type="project" value="TreeGrafter"/>
</dbReference>
<evidence type="ECO:0000256" key="8">
    <source>
        <dbReference type="ARBA" id="ARBA00022927"/>
    </source>
</evidence>
<organism evidence="12 13">
    <name type="scientific">Salmo trutta</name>
    <name type="common">Brown trout</name>
    <dbReference type="NCBI Taxonomy" id="8032"/>
    <lineage>
        <taxon>Eukaryota</taxon>
        <taxon>Metazoa</taxon>
        <taxon>Chordata</taxon>
        <taxon>Craniata</taxon>
        <taxon>Vertebrata</taxon>
        <taxon>Euteleostomi</taxon>
        <taxon>Actinopterygii</taxon>
        <taxon>Neopterygii</taxon>
        <taxon>Teleostei</taxon>
        <taxon>Protacanthopterygii</taxon>
        <taxon>Salmoniformes</taxon>
        <taxon>Salmonidae</taxon>
        <taxon>Salmoninae</taxon>
        <taxon>Salmo</taxon>
    </lineage>
</organism>
<evidence type="ECO:0000256" key="10">
    <source>
        <dbReference type="SAM" id="MobiDB-lite"/>
    </source>
</evidence>
<keyword evidence="7" id="KW-0931">ER-Golgi transport</keyword>
<protein>
    <submittedName>
        <fullName evidence="12">SEC31 homolog B, COPII coat complex component</fullName>
    </submittedName>
</protein>
<dbReference type="PANTHER" id="PTHR13923:SF22">
    <property type="entry name" value="PROTEIN TRANSPORT PROTEIN SEC31B"/>
    <property type="match status" value="1"/>
</dbReference>
<dbReference type="PANTHER" id="PTHR13923">
    <property type="entry name" value="SEC31-RELATED PROTEIN"/>
    <property type="match status" value="1"/>
</dbReference>
<accession>A0A673YHQ3</accession>
<dbReference type="GO" id="GO:0030127">
    <property type="term" value="C:COPII vesicle coat"/>
    <property type="evidence" value="ECO:0007669"/>
    <property type="project" value="TreeGrafter"/>
</dbReference>
<dbReference type="FunFam" id="1.25.40.1030:FF:000011">
    <property type="entry name" value="SEC31 homolog B, COPII coat complex component"/>
    <property type="match status" value="1"/>
</dbReference>
<keyword evidence="8" id="KW-0653">Protein transport</keyword>
<dbReference type="GeneTree" id="ENSGT00390000003175"/>
<reference evidence="12" key="1">
    <citation type="submission" date="2025-08" db="UniProtKB">
        <authorList>
            <consortium name="Ensembl"/>
        </authorList>
    </citation>
    <scope>IDENTIFICATION</scope>
</reference>
<comment type="subcellular location">
    <subcellularLocation>
        <location evidence="1">Endoplasmic reticulum</location>
    </subcellularLocation>
</comment>
<dbReference type="Ensembl" id="ENSSTUT00000035706.1">
    <property type="protein sequence ID" value="ENSSTUP00000034171.1"/>
    <property type="gene ID" value="ENSSTUG00000013789.1"/>
</dbReference>
<evidence type="ECO:0000256" key="3">
    <source>
        <dbReference type="ARBA" id="ARBA00022448"/>
    </source>
</evidence>
<proteinExistence type="inferred from homology"/>
<dbReference type="Gene3D" id="1.20.940.10">
    <property type="entry name" value="Functional domain of the splicing factor Prp18"/>
    <property type="match status" value="1"/>
</dbReference>
<feature type="domain" description="Sec16 Sec23-binding" evidence="11">
    <location>
        <begin position="515"/>
        <end position="712"/>
    </location>
</feature>
<keyword evidence="13" id="KW-1185">Reference proteome</keyword>
<dbReference type="PROSITE" id="PS00678">
    <property type="entry name" value="WD_REPEATS_1"/>
    <property type="match status" value="1"/>
</dbReference>
<dbReference type="SMART" id="SM00320">
    <property type="entry name" value="WD40"/>
    <property type="match status" value="4"/>
</dbReference>
<feature type="compositionally biased region" description="Polar residues" evidence="10">
    <location>
        <begin position="733"/>
        <end position="743"/>
    </location>
</feature>
<dbReference type="PROSITE" id="PS50082">
    <property type="entry name" value="WD_REPEATS_2"/>
    <property type="match status" value="1"/>
</dbReference>
<comment type="similarity">
    <text evidence="2">Belongs to the WD repeat SEC31 family.</text>
</comment>
<dbReference type="AlphaFoldDB" id="A0A673YHQ3"/>
<evidence type="ECO:0000313" key="12">
    <source>
        <dbReference type="Ensembl" id="ENSSTUP00000034171.1"/>
    </source>
</evidence>
<dbReference type="GO" id="GO:0007029">
    <property type="term" value="P:endoplasmic reticulum organization"/>
    <property type="evidence" value="ECO:0007669"/>
    <property type="project" value="TreeGrafter"/>
</dbReference>
<feature type="region of interest" description="Disordered" evidence="10">
    <location>
        <begin position="733"/>
        <end position="871"/>
    </location>
</feature>
<evidence type="ECO:0000256" key="7">
    <source>
        <dbReference type="ARBA" id="ARBA00022892"/>
    </source>
</evidence>
<dbReference type="Proteomes" id="UP000472277">
    <property type="component" value="Chromosome 18"/>
</dbReference>
<dbReference type="Pfam" id="PF12931">
    <property type="entry name" value="TPR_Sec16"/>
    <property type="match status" value="1"/>
</dbReference>
<dbReference type="InterPro" id="IPR015943">
    <property type="entry name" value="WD40/YVTN_repeat-like_dom_sf"/>
</dbReference>
<keyword evidence="3" id="KW-0813">Transport</keyword>
<dbReference type="PROSITE" id="PS50294">
    <property type="entry name" value="WD_REPEATS_REGION"/>
    <property type="match status" value="1"/>
</dbReference>
<dbReference type="FunFam" id="1.20.940.10:FF:000001">
    <property type="entry name" value="Protein transport protein Sec31A isoform A"/>
    <property type="match status" value="1"/>
</dbReference>
<dbReference type="InterPro" id="IPR024298">
    <property type="entry name" value="Sec16_Sec23-bd"/>
</dbReference>
<dbReference type="Gene3D" id="2.130.10.10">
    <property type="entry name" value="YVTN repeat-like/Quinoprotein amine dehydrogenase"/>
    <property type="match status" value="1"/>
</dbReference>